<keyword evidence="3" id="KW-1185">Reference proteome</keyword>
<dbReference type="Proteomes" id="UP000515450">
    <property type="component" value="Chromosome"/>
</dbReference>
<dbReference type="RefSeq" id="WP_159732296.1">
    <property type="nucleotide sequence ID" value="NZ_CP058555.1"/>
</dbReference>
<gene>
    <name evidence="2" type="ORF">HS960_10150</name>
</gene>
<protein>
    <submittedName>
        <fullName evidence="2">Lipocalin-like domain-containing protein</fullName>
    </submittedName>
</protein>
<accession>A0A7G5E1X4</accession>
<feature type="domain" description="Lipocalin-like" evidence="1">
    <location>
        <begin position="10"/>
        <end position="148"/>
    </location>
</feature>
<dbReference type="EMBL" id="CP058555">
    <property type="protein sequence ID" value="QMV67999.1"/>
    <property type="molecule type" value="Genomic_DNA"/>
</dbReference>
<organism evidence="2 3">
    <name type="scientific">Sphingobacterium paramultivorum</name>
    <dbReference type="NCBI Taxonomy" id="2886510"/>
    <lineage>
        <taxon>Bacteria</taxon>
        <taxon>Pseudomonadati</taxon>
        <taxon>Bacteroidota</taxon>
        <taxon>Sphingobacteriia</taxon>
        <taxon>Sphingobacteriales</taxon>
        <taxon>Sphingobacteriaceae</taxon>
        <taxon>Sphingobacterium</taxon>
    </lineage>
</organism>
<dbReference type="Pfam" id="PF13924">
    <property type="entry name" value="Lipocalin_5"/>
    <property type="match status" value="1"/>
</dbReference>
<dbReference type="InterPro" id="IPR024311">
    <property type="entry name" value="Lipocalin-like"/>
</dbReference>
<sequence>MEETLFNRLIGTWTLVELTEVALESGDISYPMGKSPKSLIIYNPDGYMSAQIMNPERENFNQEHWKGANAEEYIQEVSTYLAYSGPFYADEEKQILSHTMFISLFPNWTGQTQNRVIHFENEYLILESGKPFFAEGKEVVHKLKWKRAENLKTKS</sequence>
<evidence type="ECO:0000313" key="3">
    <source>
        <dbReference type="Proteomes" id="UP000515450"/>
    </source>
</evidence>
<evidence type="ECO:0000259" key="1">
    <source>
        <dbReference type="Pfam" id="PF13924"/>
    </source>
</evidence>
<reference evidence="2 3" key="1">
    <citation type="journal article" date="2020" name="G3 (Bethesda)">
        <title>CeMbio - The Caenorhabditis elegans Microbiome Resource.</title>
        <authorList>
            <person name="Dirksen P."/>
            <person name="Assie A."/>
            <person name="Zimmermann J."/>
            <person name="Zhang F."/>
            <person name="Tietje A.M."/>
            <person name="Marsh S.A."/>
            <person name="Felix M.A."/>
            <person name="Shapira M."/>
            <person name="Kaleta C."/>
            <person name="Schulenburg H."/>
            <person name="Samuel B."/>
        </authorList>
    </citation>
    <scope>NUCLEOTIDE SEQUENCE [LARGE SCALE GENOMIC DNA]</scope>
    <source>
        <strain evidence="2 3">BIGb0170</strain>
    </source>
</reference>
<name>A0A7G5E1X4_9SPHI</name>
<proteinExistence type="predicted"/>
<evidence type="ECO:0000313" key="2">
    <source>
        <dbReference type="EMBL" id="QMV67999.1"/>
    </source>
</evidence>
<dbReference type="AlphaFoldDB" id="A0A7G5E1X4"/>